<gene>
    <name evidence="2" type="ordered locus">Palpr_1053</name>
</gene>
<accession>E4T3A8</accession>
<keyword evidence="1" id="KW-0812">Transmembrane</keyword>
<dbReference type="Proteomes" id="UP000008718">
    <property type="component" value="Chromosome"/>
</dbReference>
<dbReference type="KEGG" id="ppn:Palpr_1053"/>
<feature type="transmembrane region" description="Helical" evidence="1">
    <location>
        <begin position="26"/>
        <end position="43"/>
    </location>
</feature>
<organism evidence="2 3">
    <name type="scientific">Paludibacter propionicigenes (strain DSM 17365 / JCM 13257 / WB4)</name>
    <dbReference type="NCBI Taxonomy" id="694427"/>
    <lineage>
        <taxon>Bacteria</taxon>
        <taxon>Pseudomonadati</taxon>
        <taxon>Bacteroidota</taxon>
        <taxon>Bacteroidia</taxon>
        <taxon>Bacteroidales</taxon>
        <taxon>Paludibacteraceae</taxon>
        <taxon>Paludibacter</taxon>
    </lineage>
</organism>
<reference key="1">
    <citation type="submission" date="2010-11" db="EMBL/GenBank/DDBJ databases">
        <title>The complete genome of Paludibacter propionicigenes DSM 17365.</title>
        <authorList>
            <consortium name="US DOE Joint Genome Institute (JGI-PGF)"/>
            <person name="Lucas S."/>
            <person name="Copeland A."/>
            <person name="Lapidus A."/>
            <person name="Bruce D."/>
            <person name="Goodwin L."/>
            <person name="Pitluck S."/>
            <person name="Kyrpides N."/>
            <person name="Mavromatis K."/>
            <person name="Ivanova N."/>
            <person name="Munk A.C."/>
            <person name="Brettin T."/>
            <person name="Detter J.C."/>
            <person name="Han C."/>
            <person name="Tapia R."/>
            <person name="Land M."/>
            <person name="Hauser L."/>
            <person name="Markowitz V."/>
            <person name="Cheng J.-F."/>
            <person name="Hugenholtz P."/>
            <person name="Woyke T."/>
            <person name="Wu D."/>
            <person name="Gronow S."/>
            <person name="Wellnitz S."/>
            <person name="Brambilla E."/>
            <person name="Klenk H.-P."/>
            <person name="Eisen J.A."/>
        </authorList>
    </citation>
    <scope>NUCLEOTIDE SEQUENCE</scope>
    <source>
        <strain>WB4</strain>
    </source>
</reference>
<feature type="transmembrane region" description="Helical" evidence="1">
    <location>
        <begin position="181"/>
        <end position="199"/>
    </location>
</feature>
<dbReference type="OrthoDB" id="1523880at2"/>
<reference evidence="2 3" key="2">
    <citation type="journal article" date="2011" name="Stand. Genomic Sci.">
        <title>Complete genome sequence of Paludibacter propionicigenes type strain (WB4).</title>
        <authorList>
            <person name="Gronow S."/>
            <person name="Munk C."/>
            <person name="Lapidus A."/>
            <person name="Nolan M."/>
            <person name="Lucas S."/>
            <person name="Hammon N."/>
            <person name="Deshpande S."/>
            <person name="Cheng J.F."/>
            <person name="Tapia R."/>
            <person name="Han C."/>
            <person name="Goodwin L."/>
            <person name="Pitluck S."/>
            <person name="Liolios K."/>
            <person name="Ivanova N."/>
            <person name="Mavromatis K."/>
            <person name="Mikhailova N."/>
            <person name="Pati A."/>
            <person name="Chen A."/>
            <person name="Palaniappan K."/>
            <person name="Land M."/>
            <person name="Hauser L."/>
            <person name="Chang Y.J."/>
            <person name="Jeffries C.D."/>
            <person name="Brambilla E."/>
            <person name="Rohde M."/>
            <person name="Goker M."/>
            <person name="Detter J.C."/>
            <person name="Woyke T."/>
            <person name="Bristow J."/>
            <person name="Eisen J.A."/>
            <person name="Markowitz V."/>
            <person name="Hugenholtz P."/>
            <person name="Kyrpides N.C."/>
            <person name="Klenk H.P."/>
        </authorList>
    </citation>
    <scope>NUCLEOTIDE SEQUENCE [LARGE SCALE GENOMIC DNA]</scope>
    <source>
        <strain evidence="3">DSM 17365 / JCM 13257 / WB4</strain>
    </source>
</reference>
<feature type="transmembrane region" description="Helical" evidence="1">
    <location>
        <begin position="232"/>
        <end position="250"/>
    </location>
</feature>
<dbReference type="AlphaFoldDB" id="E4T3A8"/>
<feature type="transmembrane region" description="Helical" evidence="1">
    <location>
        <begin position="49"/>
        <end position="67"/>
    </location>
</feature>
<dbReference type="RefSeq" id="WP_013444571.1">
    <property type="nucleotide sequence ID" value="NC_014734.1"/>
</dbReference>
<keyword evidence="1" id="KW-1133">Transmembrane helix</keyword>
<dbReference type="HOGENOM" id="CLU_1029322_0_0_10"/>
<keyword evidence="1" id="KW-0472">Membrane</keyword>
<evidence type="ECO:0000313" key="2">
    <source>
        <dbReference type="EMBL" id="ADQ79202.1"/>
    </source>
</evidence>
<keyword evidence="3" id="KW-1185">Reference proteome</keyword>
<dbReference type="STRING" id="694427.Palpr_1053"/>
<dbReference type="EMBL" id="CP002345">
    <property type="protein sequence ID" value="ADQ79202.1"/>
    <property type="molecule type" value="Genomic_DNA"/>
</dbReference>
<evidence type="ECO:0000256" key="1">
    <source>
        <dbReference type="SAM" id="Phobius"/>
    </source>
</evidence>
<feature type="transmembrane region" description="Helical" evidence="1">
    <location>
        <begin position="99"/>
        <end position="124"/>
    </location>
</feature>
<sequence length="254" mass="28783">MNTILDINRLGLLLKRYFVENKKRELTFWGIATVIFVLIHLTSSSDKSGLVEVFLYISGLIFAARTFKIFGYTPGGMHFLLIPATHFEKLVSGIILNTFYYFGMMMITYTVGTVFGIVAGNIFFETSNPIQFAFFHFDPNINIAGHAGENLFSKFIAFALIQSVFMVGSLYFKRNAAGQTFLALSVFFIILGIIELLLLKATFGTYHLNGQMINLSISGDDILFRSKMVGNIIKYSLIPFFWIVAYFRLIEKQV</sequence>
<protein>
    <submittedName>
        <fullName evidence="2">Uncharacterized protein</fullName>
    </submittedName>
</protein>
<feature type="transmembrane region" description="Helical" evidence="1">
    <location>
        <begin position="155"/>
        <end position="172"/>
    </location>
</feature>
<evidence type="ECO:0000313" key="3">
    <source>
        <dbReference type="Proteomes" id="UP000008718"/>
    </source>
</evidence>
<proteinExistence type="predicted"/>
<name>E4T3A8_PALPW</name>